<dbReference type="Proteomes" id="UP000187203">
    <property type="component" value="Unassembled WGS sequence"/>
</dbReference>
<comment type="caution">
    <text evidence="2">The sequence shown here is derived from an EMBL/GenBank/DDBJ whole genome shotgun (WGS) entry which is preliminary data.</text>
</comment>
<evidence type="ECO:0000313" key="3">
    <source>
        <dbReference type="Proteomes" id="UP000187203"/>
    </source>
</evidence>
<proteinExistence type="predicted"/>
<reference evidence="3" key="1">
    <citation type="submission" date="2013-09" db="EMBL/GenBank/DDBJ databases">
        <title>Corchorus olitorius genome sequencing.</title>
        <authorList>
            <person name="Alam M."/>
            <person name="Haque M.S."/>
            <person name="Islam M.S."/>
            <person name="Emdad E.M."/>
            <person name="Islam M.M."/>
            <person name="Ahmed B."/>
            <person name="Halim A."/>
            <person name="Hossen Q.M.M."/>
            <person name="Hossain M.Z."/>
            <person name="Ahmed R."/>
            <person name="Khan M.M."/>
            <person name="Islam R."/>
            <person name="Rashid M.M."/>
            <person name="Khan S.A."/>
            <person name="Rahman M.S."/>
            <person name="Alam M."/>
            <person name="Yahiya A.S."/>
            <person name="Khan M.S."/>
            <person name="Azam M.S."/>
            <person name="Haque T."/>
            <person name="Lashkar M.Z.H."/>
            <person name="Akhand A.I."/>
            <person name="Morshed G."/>
            <person name="Roy S."/>
            <person name="Uddin K.S."/>
            <person name="Rabeya T."/>
            <person name="Hossain A.S."/>
            <person name="Chowdhury A."/>
            <person name="Snigdha A.R."/>
            <person name="Mortoza M.S."/>
            <person name="Matin S.A."/>
            <person name="Hoque S.M.E."/>
            <person name="Islam M.K."/>
            <person name="Roy D.K."/>
            <person name="Haider R."/>
            <person name="Moosa M.M."/>
            <person name="Elias S.M."/>
            <person name="Hasan A.M."/>
            <person name="Jahan S."/>
            <person name="Shafiuddin M."/>
            <person name="Mahmood N."/>
            <person name="Shommy N.S."/>
        </authorList>
    </citation>
    <scope>NUCLEOTIDE SEQUENCE [LARGE SCALE GENOMIC DNA]</scope>
    <source>
        <strain evidence="3">cv. O-4</strain>
    </source>
</reference>
<name>A0A1R3FVU5_9ROSI</name>
<sequence>MSSSSSTLLKGPETLAFFLGGTGNRATVSKLQNPTTDSRLKVPSDLSPQPSDELPFEDTTETKAKEIRKESIEKNLTNGKVSVLE</sequence>
<evidence type="ECO:0000256" key="1">
    <source>
        <dbReference type="SAM" id="MobiDB-lite"/>
    </source>
</evidence>
<gene>
    <name evidence="2" type="ORF">COLO4_38333</name>
</gene>
<feature type="region of interest" description="Disordered" evidence="1">
    <location>
        <begin position="25"/>
        <end position="71"/>
    </location>
</feature>
<dbReference type="EMBL" id="AWUE01024755">
    <property type="protein sequence ID" value="OMO49860.1"/>
    <property type="molecule type" value="Genomic_DNA"/>
</dbReference>
<evidence type="ECO:0000313" key="2">
    <source>
        <dbReference type="EMBL" id="OMO49860.1"/>
    </source>
</evidence>
<protein>
    <submittedName>
        <fullName evidence="2">Uncharacterized protein</fullName>
    </submittedName>
</protein>
<feature type="compositionally biased region" description="Basic and acidic residues" evidence="1">
    <location>
        <begin position="60"/>
        <end position="71"/>
    </location>
</feature>
<dbReference type="AlphaFoldDB" id="A0A1R3FVU5"/>
<keyword evidence="3" id="KW-1185">Reference proteome</keyword>
<feature type="compositionally biased region" description="Polar residues" evidence="1">
    <location>
        <begin position="25"/>
        <end position="37"/>
    </location>
</feature>
<accession>A0A1R3FVU5</accession>
<organism evidence="2 3">
    <name type="scientific">Corchorus olitorius</name>
    <dbReference type="NCBI Taxonomy" id="93759"/>
    <lineage>
        <taxon>Eukaryota</taxon>
        <taxon>Viridiplantae</taxon>
        <taxon>Streptophyta</taxon>
        <taxon>Embryophyta</taxon>
        <taxon>Tracheophyta</taxon>
        <taxon>Spermatophyta</taxon>
        <taxon>Magnoliopsida</taxon>
        <taxon>eudicotyledons</taxon>
        <taxon>Gunneridae</taxon>
        <taxon>Pentapetalae</taxon>
        <taxon>rosids</taxon>
        <taxon>malvids</taxon>
        <taxon>Malvales</taxon>
        <taxon>Malvaceae</taxon>
        <taxon>Grewioideae</taxon>
        <taxon>Apeibeae</taxon>
        <taxon>Corchorus</taxon>
    </lineage>
</organism>